<sequence length="112" mass="13138">MYKIINEDGSLVRGYPSDALYDLLTDKEKEHIQLFKNEIEKITEKEGLGKITVSVSYDEPIIEKAFQIQDKNGYSFDEFQEILDKIRLHMADFCKNNKELCEFKKFSYIISA</sequence>
<dbReference type="EMBL" id="CP001719">
    <property type="protein sequence ID" value="ADC47039.1"/>
    <property type="molecule type" value="Genomic_DNA"/>
</dbReference>
<dbReference type="RefSeq" id="WP_012955988.1">
    <property type="nucleotide sequence ID" value="NC_013790.1"/>
</dbReference>
<dbReference type="Proteomes" id="UP000008680">
    <property type="component" value="Chromosome"/>
</dbReference>
<dbReference type="KEGG" id="mru:mru_1189"/>
<accession>D3E3C8</accession>
<dbReference type="eggNOG" id="arCOG11168">
    <property type="taxonomic scope" value="Archaea"/>
</dbReference>
<dbReference type="GeneID" id="8770840"/>
<dbReference type="AlphaFoldDB" id="D3E3C8"/>
<keyword evidence="2" id="KW-1185">Reference proteome</keyword>
<dbReference type="HOGENOM" id="CLU_2140234_0_0_2"/>
<proteinExistence type="predicted"/>
<evidence type="ECO:0000313" key="1">
    <source>
        <dbReference type="EMBL" id="ADC47039.1"/>
    </source>
</evidence>
<organism evidence="1 2">
    <name type="scientific">Methanobrevibacter ruminantium (strain ATCC 35063 / DSM 1093 / JCM 13430 / OCM 146 / M1)</name>
    <name type="common">Methanobacterium ruminantium</name>
    <dbReference type="NCBI Taxonomy" id="634498"/>
    <lineage>
        <taxon>Archaea</taxon>
        <taxon>Methanobacteriati</taxon>
        <taxon>Methanobacteriota</taxon>
        <taxon>Methanomada group</taxon>
        <taxon>Methanobacteria</taxon>
        <taxon>Methanobacteriales</taxon>
        <taxon>Methanobacteriaceae</taxon>
        <taxon>Methanobrevibacter</taxon>
    </lineage>
</organism>
<evidence type="ECO:0000313" key="2">
    <source>
        <dbReference type="Proteomes" id="UP000008680"/>
    </source>
</evidence>
<name>D3E3C8_METRM</name>
<gene>
    <name evidence="1" type="ordered locus">mru_1189</name>
</gene>
<protein>
    <submittedName>
        <fullName evidence="1">Uncharacterized protein</fullName>
    </submittedName>
</protein>
<reference evidence="1 2" key="1">
    <citation type="journal article" date="2010" name="PLoS ONE">
        <title>The genome sequence of the rumen methanogen Methanobrevibacter ruminantium reveals new possibilities for controlling ruminant methane emissions.</title>
        <authorList>
            <person name="Leahy S.C."/>
            <person name="Kelly W.J."/>
            <person name="Altermann E."/>
            <person name="Ronimus R.S."/>
            <person name="Yeoman C.J."/>
            <person name="Pacheco D.M."/>
            <person name="Li D."/>
            <person name="Kong Z."/>
            <person name="McTavish S."/>
            <person name="Sang C."/>
            <person name="Lambie S.C."/>
            <person name="Janssen P.H."/>
            <person name="Dey D."/>
            <person name="Attwood G.T."/>
        </authorList>
    </citation>
    <scope>NUCLEOTIDE SEQUENCE [LARGE SCALE GENOMIC DNA]</scope>
    <source>
        <strain evidence="2">ATCC 35063 / DSM 1093 / JCM 13430 / OCM 146 / M1</strain>
    </source>
</reference>
<dbReference type="PATRIC" id="fig|634498.28.peg.1190"/>